<evidence type="ECO:0000313" key="1">
    <source>
        <dbReference type="EMBL" id="OAF16657.1"/>
    </source>
</evidence>
<protein>
    <submittedName>
        <fullName evidence="1">Uncharacterized protein</fullName>
    </submittedName>
</protein>
<accession>A0A176Z8D1</accession>
<name>A0A176Z8D1_9BRAD</name>
<organism evidence="1 2">
    <name type="scientific">Bradyrhizobium centrolobii</name>
    <dbReference type="NCBI Taxonomy" id="1505087"/>
    <lineage>
        <taxon>Bacteria</taxon>
        <taxon>Pseudomonadati</taxon>
        <taxon>Pseudomonadota</taxon>
        <taxon>Alphaproteobacteria</taxon>
        <taxon>Hyphomicrobiales</taxon>
        <taxon>Nitrobacteraceae</taxon>
        <taxon>Bradyrhizobium</taxon>
    </lineage>
</organism>
<proteinExistence type="predicted"/>
<dbReference type="EMBL" id="LUUB01000011">
    <property type="protein sequence ID" value="OAF16657.1"/>
    <property type="molecule type" value="Genomic_DNA"/>
</dbReference>
<reference evidence="1 2" key="1">
    <citation type="submission" date="2016-03" db="EMBL/GenBank/DDBJ databases">
        <title>Draft Genome Sequence of the Strain BR 10245 (Bradyrhizobium sp.) isolated from nodules of Centrolobium paraense.</title>
        <authorList>
            <person name="Simoes-Araujo J.L.Sr."/>
            <person name="Barauna A.C."/>
            <person name="Silva K."/>
            <person name="Zilli J.E."/>
        </authorList>
    </citation>
    <scope>NUCLEOTIDE SEQUENCE [LARGE SCALE GENOMIC DNA]</scope>
    <source>
        <strain evidence="1 2">BR 10245</strain>
    </source>
</reference>
<evidence type="ECO:0000313" key="2">
    <source>
        <dbReference type="Proteomes" id="UP000076959"/>
    </source>
</evidence>
<dbReference type="Proteomes" id="UP000076959">
    <property type="component" value="Unassembled WGS sequence"/>
</dbReference>
<gene>
    <name evidence="1" type="ORF">AYJ54_37915</name>
</gene>
<dbReference type="AlphaFoldDB" id="A0A176Z8D1"/>
<sequence length="82" mass="9106">MANATNLHLVRVTTDDREHQLWVAAAPREEAVTQVLNAIPEGWTAALLSNRLKPAEVEALNMKAGEVRELTLNRQVPKPRAN</sequence>
<comment type="caution">
    <text evidence="1">The sequence shown here is derived from an EMBL/GenBank/DDBJ whole genome shotgun (WGS) entry which is preliminary data.</text>
</comment>
<keyword evidence="2" id="KW-1185">Reference proteome</keyword>